<dbReference type="GO" id="GO:0045121">
    <property type="term" value="C:membrane raft"/>
    <property type="evidence" value="ECO:0007669"/>
    <property type="project" value="TreeGrafter"/>
</dbReference>
<feature type="repeat" description="TNFR-Cys" evidence="1">
    <location>
        <begin position="68"/>
        <end position="111"/>
    </location>
</feature>
<keyword evidence="6" id="KW-1185">Reference proteome</keyword>
<comment type="caution">
    <text evidence="5">The sequence shown here is derived from an EMBL/GenBank/DDBJ whole genome shotgun (WGS) entry which is preliminary data.</text>
</comment>
<dbReference type="Pfam" id="PF00020">
    <property type="entry name" value="TNFR_c6"/>
    <property type="match status" value="2"/>
</dbReference>
<keyword evidence="3" id="KW-0732">Signal</keyword>
<dbReference type="OrthoDB" id="9949242at2759"/>
<keyword evidence="2" id="KW-0812">Transmembrane</keyword>
<feature type="domain" description="TNFR-Cys" evidence="4">
    <location>
        <begin position="68"/>
        <end position="111"/>
    </location>
</feature>
<evidence type="ECO:0000256" key="1">
    <source>
        <dbReference type="PROSITE-ProRule" id="PRU00206"/>
    </source>
</evidence>
<dbReference type="Gene3D" id="2.10.50.10">
    <property type="entry name" value="Tumor Necrosis Factor Receptor, subunit A, domain 2"/>
    <property type="match status" value="2"/>
</dbReference>
<protein>
    <recommendedName>
        <fullName evidence="4">TNFR-Cys domain-containing protein</fullName>
    </recommendedName>
</protein>
<feature type="signal peptide" evidence="3">
    <location>
        <begin position="1"/>
        <end position="25"/>
    </location>
</feature>
<dbReference type="PANTHER" id="PTHR46874">
    <property type="entry name" value="TUMOR NECROSIS FACTOR RECEPTOR SUPERFAMILY MEMBER 6"/>
    <property type="match status" value="1"/>
</dbReference>
<keyword evidence="1" id="KW-1015">Disulfide bond</keyword>
<dbReference type="GO" id="GO:0032872">
    <property type="term" value="P:regulation of stress-activated MAPK cascade"/>
    <property type="evidence" value="ECO:0007669"/>
    <property type="project" value="TreeGrafter"/>
</dbReference>
<name>A0A9Q1DZU0_CONCO</name>
<dbReference type="PRINTS" id="PR01680">
    <property type="entry name" value="TNFACTORR6"/>
</dbReference>
<dbReference type="PROSITE" id="PS00652">
    <property type="entry name" value="TNFR_NGFR_1"/>
    <property type="match status" value="1"/>
</dbReference>
<feature type="chain" id="PRO_5040418685" description="TNFR-Cys domain-containing protein" evidence="3">
    <location>
        <begin position="26"/>
        <end position="257"/>
    </location>
</feature>
<evidence type="ECO:0000259" key="4">
    <source>
        <dbReference type="PROSITE" id="PS50050"/>
    </source>
</evidence>
<dbReference type="EMBL" id="JAFJMO010000002">
    <property type="protein sequence ID" value="KAJ8284840.1"/>
    <property type="molecule type" value="Genomic_DNA"/>
</dbReference>
<keyword evidence="2" id="KW-1133">Transmembrane helix</keyword>
<feature type="transmembrane region" description="Helical" evidence="2">
    <location>
        <begin position="158"/>
        <end position="177"/>
    </location>
</feature>
<feature type="repeat" description="TNFR-Cys" evidence="1">
    <location>
        <begin position="112"/>
        <end position="151"/>
    </location>
</feature>
<dbReference type="InterPro" id="IPR001368">
    <property type="entry name" value="TNFR/NGFR_Cys_rich_reg"/>
</dbReference>
<feature type="domain" description="TNFR-Cys" evidence="4">
    <location>
        <begin position="112"/>
        <end position="151"/>
    </location>
</feature>
<dbReference type="InterPro" id="IPR008063">
    <property type="entry name" value="Fas_rcpt"/>
</dbReference>
<dbReference type="GO" id="GO:0097192">
    <property type="term" value="P:extrinsic apoptotic signaling pathway in absence of ligand"/>
    <property type="evidence" value="ECO:0007669"/>
    <property type="project" value="TreeGrafter"/>
</dbReference>
<evidence type="ECO:0000313" key="5">
    <source>
        <dbReference type="EMBL" id="KAJ8284840.1"/>
    </source>
</evidence>
<dbReference type="GO" id="GO:0009897">
    <property type="term" value="C:external side of plasma membrane"/>
    <property type="evidence" value="ECO:0007669"/>
    <property type="project" value="TreeGrafter"/>
</dbReference>
<dbReference type="SMART" id="SM00208">
    <property type="entry name" value="TNFR"/>
    <property type="match status" value="2"/>
</dbReference>
<dbReference type="GO" id="GO:0043066">
    <property type="term" value="P:negative regulation of apoptotic process"/>
    <property type="evidence" value="ECO:0007669"/>
    <property type="project" value="TreeGrafter"/>
</dbReference>
<dbReference type="AlphaFoldDB" id="A0A9Q1DZU0"/>
<dbReference type="GO" id="GO:0031265">
    <property type="term" value="C:CD95 death-inducing signaling complex"/>
    <property type="evidence" value="ECO:0007669"/>
    <property type="project" value="TreeGrafter"/>
</dbReference>
<dbReference type="GO" id="GO:0097049">
    <property type="term" value="P:motor neuron apoptotic process"/>
    <property type="evidence" value="ECO:0007669"/>
    <property type="project" value="TreeGrafter"/>
</dbReference>
<accession>A0A9Q1DZU0</accession>
<feature type="disulfide bond" evidence="1">
    <location>
        <begin position="130"/>
        <end position="143"/>
    </location>
</feature>
<dbReference type="PANTHER" id="PTHR46874:SF1">
    <property type="entry name" value="TUMOR NECROSIS FACTOR RECEPTOR SUPERFAMILY MEMBER 6"/>
    <property type="match status" value="1"/>
</dbReference>
<evidence type="ECO:0000256" key="2">
    <source>
        <dbReference type="SAM" id="Phobius"/>
    </source>
</evidence>
<sequence>MIFSPRELILILISLEAQFTTITEGGHPVKRQQCEYGDGNYLGSQCCKCPAGFHVLACNQSVEPKCDECERGSSYLDHHNLLDSCEPCKICDPKVNQETETHCTVIKNTVCRCTKGFYCDKEECRACHSCKTCEDGFVIEKECTRTNNTVCKVVDNGWLWWIIVIPILLLIGVPLFLKKQKYLCFGPPNARPVSDEERAVELIPLKGIDLGPHRSSIIDILGPKRMRELWLKHQVEPTALVLVSNKIWKLASKTDPG</sequence>
<reference evidence="5" key="1">
    <citation type="journal article" date="2023" name="Science">
        <title>Genome structures resolve the early diversification of teleost fishes.</title>
        <authorList>
            <person name="Parey E."/>
            <person name="Louis A."/>
            <person name="Montfort J."/>
            <person name="Bouchez O."/>
            <person name="Roques C."/>
            <person name="Iampietro C."/>
            <person name="Lluch J."/>
            <person name="Castinel A."/>
            <person name="Donnadieu C."/>
            <person name="Desvignes T."/>
            <person name="Floi Bucao C."/>
            <person name="Jouanno E."/>
            <person name="Wen M."/>
            <person name="Mejri S."/>
            <person name="Dirks R."/>
            <person name="Jansen H."/>
            <person name="Henkel C."/>
            <person name="Chen W.J."/>
            <person name="Zahm M."/>
            <person name="Cabau C."/>
            <person name="Klopp C."/>
            <person name="Thompson A.W."/>
            <person name="Robinson-Rechavi M."/>
            <person name="Braasch I."/>
            <person name="Lecointre G."/>
            <person name="Bobe J."/>
            <person name="Postlethwait J.H."/>
            <person name="Berthelot C."/>
            <person name="Roest Crollius H."/>
            <person name="Guiguen Y."/>
        </authorList>
    </citation>
    <scope>NUCLEOTIDE SEQUENCE</scope>
    <source>
        <strain evidence="5">Concon-B</strain>
    </source>
</reference>
<evidence type="ECO:0000256" key="3">
    <source>
        <dbReference type="SAM" id="SignalP"/>
    </source>
</evidence>
<dbReference type="GO" id="GO:0006955">
    <property type="term" value="P:immune response"/>
    <property type="evidence" value="ECO:0007669"/>
    <property type="project" value="InterPro"/>
</dbReference>
<organism evidence="5 6">
    <name type="scientific">Conger conger</name>
    <name type="common">Conger eel</name>
    <name type="synonym">Muraena conger</name>
    <dbReference type="NCBI Taxonomy" id="82655"/>
    <lineage>
        <taxon>Eukaryota</taxon>
        <taxon>Metazoa</taxon>
        <taxon>Chordata</taxon>
        <taxon>Craniata</taxon>
        <taxon>Vertebrata</taxon>
        <taxon>Euteleostomi</taxon>
        <taxon>Actinopterygii</taxon>
        <taxon>Neopterygii</taxon>
        <taxon>Teleostei</taxon>
        <taxon>Anguilliformes</taxon>
        <taxon>Congridae</taxon>
        <taxon>Conger</taxon>
    </lineage>
</organism>
<proteinExistence type="predicted"/>
<evidence type="ECO:0000313" key="6">
    <source>
        <dbReference type="Proteomes" id="UP001152803"/>
    </source>
</evidence>
<keyword evidence="2" id="KW-0472">Membrane</keyword>
<dbReference type="GO" id="GO:0097527">
    <property type="term" value="P:necroptotic signaling pathway"/>
    <property type="evidence" value="ECO:0007669"/>
    <property type="project" value="TreeGrafter"/>
</dbReference>
<feature type="disulfide bond" evidence="1">
    <location>
        <begin position="133"/>
        <end position="151"/>
    </location>
</feature>
<dbReference type="GO" id="GO:0006924">
    <property type="term" value="P:activation-induced cell death of T cells"/>
    <property type="evidence" value="ECO:0007669"/>
    <property type="project" value="TreeGrafter"/>
</dbReference>
<dbReference type="PROSITE" id="PS50050">
    <property type="entry name" value="TNFR_NGFR_2"/>
    <property type="match status" value="2"/>
</dbReference>
<dbReference type="Proteomes" id="UP001152803">
    <property type="component" value="Unassembled WGS sequence"/>
</dbReference>
<comment type="caution">
    <text evidence="1">Lacks conserved residue(s) required for the propagation of feature annotation.</text>
</comment>
<dbReference type="SUPFAM" id="SSF57586">
    <property type="entry name" value="TNF receptor-like"/>
    <property type="match status" value="1"/>
</dbReference>
<dbReference type="GO" id="GO:0005031">
    <property type="term" value="F:tumor necrosis factor receptor activity"/>
    <property type="evidence" value="ECO:0007669"/>
    <property type="project" value="TreeGrafter"/>
</dbReference>
<gene>
    <name evidence="5" type="ORF">COCON_G00036900</name>
</gene>